<evidence type="ECO:0000313" key="6">
    <source>
        <dbReference type="EMBL" id="GAA4336538.1"/>
    </source>
</evidence>
<dbReference type="InterPro" id="IPR036390">
    <property type="entry name" value="WH_DNA-bd_sf"/>
</dbReference>
<name>A0ABP8HAR5_9BURK</name>
<dbReference type="PROSITE" id="PS51077">
    <property type="entry name" value="HTH_ICLR"/>
    <property type="match status" value="1"/>
</dbReference>
<dbReference type="RefSeq" id="WP_345250767.1">
    <property type="nucleotide sequence ID" value="NZ_BAABFO010000015.1"/>
</dbReference>
<dbReference type="InterPro" id="IPR014757">
    <property type="entry name" value="Tscrpt_reg_IclR_C"/>
</dbReference>
<protein>
    <recommendedName>
        <fullName evidence="8">IclR family transcriptional regulator</fullName>
    </recommendedName>
</protein>
<keyword evidence="3" id="KW-0804">Transcription</keyword>
<dbReference type="InterPro" id="IPR005471">
    <property type="entry name" value="Tscrpt_reg_IclR_N"/>
</dbReference>
<keyword evidence="1" id="KW-0805">Transcription regulation</keyword>
<reference evidence="7" key="1">
    <citation type="journal article" date="2019" name="Int. J. Syst. Evol. Microbiol.">
        <title>The Global Catalogue of Microorganisms (GCM) 10K type strain sequencing project: providing services to taxonomists for standard genome sequencing and annotation.</title>
        <authorList>
            <consortium name="The Broad Institute Genomics Platform"/>
            <consortium name="The Broad Institute Genome Sequencing Center for Infectious Disease"/>
            <person name="Wu L."/>
            <person name="Ma J."/>
        </authorList>
    </citation>
    <scope>NUCLEOTIDE SEQUENCE [LARGE SCALE GENOMIC DNA]</scope>
    <source>
        <strain evidence="7">JCM 17666</strain>
    </source>
</reference>
<dbReference type="Gene3D" id="3.30.450.40">
    <property type="match status" value="1"/>
</dbReference>
<dbReference type="PANTHER" id="PTHR30136:SF24">
    <property type="entry name" value="HTH-TYPE TRANSCRIPTIONAL REPRESSOR ALLR"/>
    <property type="match status" value="1"/>
</dbReference>
<dbReference type="InterPro" id="IPR050707">
    <property type="entry name" value="HTH_MetabolicPath_Reg"/>
</dbReference>
<dbReference type="PANTHER" id="PTHR30136">
    <property type="entry name" value="HELIX-TURN-HELIX TRANSCRIPTIONAL REGULATOR, ICLR FAMILY"/>
    <property type="match status" value="1"/>
</dbReference>
<keyword evidence="7" id="KW-1185">Reference proteome</keyword>
<evidence type="ECO:0000256" key="1">
    <source>
        <dbReference type="ARBA" id="ARBA00023015"/>
    </source>
</evidence>
<dbReference type="InterPro" id="IPR029016">
    <property type="entry name" value="GAF-like_dom_sf"/>
</dbReference>
<dbReference type="EMBL" id="BAABFO010000015">
    <property type="protein sequence ID" value="GAA4336538.1"/>
    <property type="molecule type" value="Genomic_DNA"/>
</dbReference>
<dbReference type="SUPFAM" id="SSF55781">
    <property type="entry name" value="GAF domain-like"/>
    <property type="match status" value="1"/>
</dbReference>
<organism evidence="6 7">
    <name type="scientific">Pigmentiphaga soli</name>
    <dbReference type="NCBI Taxonomy" id="1007095"/>
    <lineage>
        <taxon>Bacteria</taxon>
        <taxon>Pseudomonadati</taxon>
        <taxon>Pseudomonadota</taxon>
        <taxon>Betaproteobacteria</taxon>
        <taxon>Burkholderiales</taxon>
        <taxon>Alcaligenaceae</taxon>
        <taxon>Pigmentiphaga</taxon>
    </lineage>
</organism>
<feature type="domain" description="HTH iclR-type" evidence="4">
    <location>
        <begin position="10"/>
        <end position="72"/>
    </location>
</feature>
<sequence>MHNSSATQGIQSVGLTLRVLEALAASPFQQGASELARSLDISKWRLHRHIHTLRELGYVIQDAETGKFELGTVFYNLTKAIPPRFRFMEFARPAMAALHGEIRHTVVAAVLVNDKMVLLDSVPDAGQGGLDIARGKPHDLHASAHGKVALAFGPPPLLEDVVQAPLRRYTAQTITDPARLQRVIAQVRIRGWASAFEEGPRSGINTIAAPLIGPDQAFLGSIGFIVPGRARAVRPKVHETEIEALKASAERISGELRSALPQAGRGV</sequence>
<evidence type="ECO:0000313" key="7">
    <source>
        <dbReference type="Proteomes" id="UP001501671"/>
    </source>
</evidence>
<dbReference type="Proteomes" id="UP001501671">
    <property type="component" value="Unassembled WGS sequence"/>
</dbReference>
<dbReference type="Gene3D" id="1.10.10.10">
    <property type="entry name" value="Winged helix-like DNA-binding domain superfamily/Winged helix DNA-binding domain"/>
    <property type="match status" value="1"/>
</dbReference>
<accession>A0ABP8HAR5</accession>
<dbReference type="PROSITE" id="PS51078">
    <property type="entry name" value="ICLR_ED"/>
    <property type="match status" value="1"/>
</dbReference>
<dbReference type="Pfam" id="PF01614">
    <property type="entry name" value="IclR_C"/>
    <property type="match status" value="1"/>
</dbReference>
<gene>
    <name evidence="6" type="ORF">GCM10023144_30980</name>
</gene>
<proteinExistence type="predicted"/>
<evidence type="ECO:0000259" key="5">
    <source>
        <dbReference type="PROSITE" id="PS51078"/>
    </source>
</evidence>
<dbReference type="SUPFAM" id="SSF46785">
    <property type="entry name" value="Winged helix' DNA-binding domain"/>
    <property type="match status" value="1"/>
</dbReference>
<feature type="domain" description="IclR-ED" evidence="5">
    <location>
        <begin position="73"/>
        <end position="258"/>
    </location>
</feature>
<evidence type="ECO:0000259" key="4">
    <source>
        <dbReference type="PROSITE" id="PS51077"/>
    </source>
</evidence>
<keyword evidence="2" id="KW-0238">DNA-binding</keyword>
<evidence type="ECO:0000256" key="3">
    <source>
        <dbReference type="ARBA" id="ARBA00023163"/>
    </source>
</evidence>
<dbReference type="InterPro" id="IPR036388">
    <property type="entry name" value="WH-like_DNA-bd_sf"/>
</dbReference>
<evidence type="ECO:0000256" key="2">
    <source>
        <dbReference type="ARBA" id="ARBA00023125"/>
    </source>
</evidence>
<comment type="caution">
    <text evidence="6">The sequence shown here is derived from an EMBL/GenBank/DDBJ whole genome shotgun (WGS) entry which is preliminary data.</text>
</comment>
<evidence type="ECO:0008006" key="8">
    <source>
        <dbReference type="Google" id="ProtNLM"/>
    </source>
</evidence>
<dbReference type="SMART" id="SM00346">
    <property type="entry name" value="HTH_ICLR"/>
    <property type="match status" value="1"/>
</dbReference>
<dbReference type="Pfam" id="PF09339">
    <property type="entry name" value="HTH_IclR"/>
    <property type="match status" value="1"/>
</dbReference>